<evidence type="ECO:0000256" key="1">
    <source>
        <dbReference type="SAM" id="MobiDB-lite"/>
    </source>
</evidence>
<evidence type="ECO:0000313" key="3">
    <source>
        <dbReference type="RefSeq" id="XP_015509675.2"/>
    </source>
</evidence>
<dbReference type="GO" id="GO:0030317">
    <property type="term" value="P:flagellated sperm motility"/>
    <property type="evidence" value="ECO:0007669"/>
    <property type="project" value="TreeGrafter"/>
</dbReference>
<feature type="compositionally biased region" description="Acidic residues" evidence="1">
    <location>
        <begin position="58"/>
        <end position="68"/>
    </location>
</feature>
<name>A0A6J0B3N9_NEOLC</name>
<dbReference type="OrthoDB" id="10262874at2759"/>
<proteinExistence type="predicted"/>
<dbReference type="RefSeq" id="XP_015509675.2">
    <property type="nucleotide sequence ID" value="XM_015654189.2"/>
</dbReference>
<dbReference type="Proteomes" id="UP000829291">
    <property type="component" value="Chromosome 7"/>
</dbReference>
<keyword evidence="2" id="KW-1185">Reference proteome</keyword>
<dbReference type="InParanoid" id="A0A6J0B3N9"/>
<accession>A0A6J0B3N9</accession>
<dbReference type="KEGG" id="nlo:107216871"/>
<reference evidence="3" key="1">
    <citation type="submission" date="2025-08" db="UniProtKB">
        <authorList>
            <consortium name="RefSeq"/>
        </authorList>
    </citation>
    <scope>IDENTIFICATION</scope>
    <source>
        <tissue evidence="3">Thorax and Abdomen</tissue>
    </source>
</reference>
<dbReference type="AlphaFoldDB" id="A0A6J0B3N9"/>
<dbReference type="GO" id="GO:0031514">
    <property type="term" value="C:motile cilium"/>
    <property type="evidence" value="ECO:0007669"/>
    <property type="project" value="TreeGrafter"/>
</dbReference>
<gene>
    <name evidence="3" type="primary">LOC107216871</name>
</gene>
<protein>
    <submittedName>
        <fullName evidence="3">Dynein regulatory complex subunit 7-like</fullName>
    </submittedName>
</protein>
<organism evidence="3">
    <name type="scientific">Neodiprion lecontei</name>
    <name type="common">Redheaded pine sawfly</name>
    <dbReference type="NCBI Taxonomy" id="441921"/>
    <lineage>
        <taxon>Eukaryota</taxon>
        <taxon>Metazoa</taxon>
        <taxon>Ecdysozoa</taxon>
        <taxon>Arthropoda</taxon>
        <taxon>Hexapoda</taxon>
        <taxon>Insecta</taxon>
        <taxon>Pterygota</taxon>
        <taxon>Neoptera</taxon>
        <taxon>Endopterygota</taxon>
        <taxon>Hymenoptera</taxon>
        <taxon>Tenthredinoidea</taxon>
        <taxon>Diprionidae</taxon>
        <taxon>Diprioninae</taxon>
        <taxon>Neodiprion</taxon>
    </lineage>
</organism>
<evidence type="ECO:0000313" key="2">
    <source>
        <dbReference type="Proteomes" id="UP000829291"/>
    </source>
</evidence>
<feature type="region of interest" description="Disordered" evidence="1">
    <location>
        <begin position="57"/>
        <end position="76"/>
    </location>
</feature>
<dbReference type="InterPro" id="IPR033551">
    <property type="entry name" value="DRC7/lobo"/>
</dbReference>
<dbReference type="GeneID" id="107216871"/>
<sequence length="232" mass="26706">MFGTISDHRSTAKAFNFDMESKSQVKFDQGAVSETFLKKSTRRSTFAVPGILAIDGDHEYDEDESEGDGENKTRQESEYAGPFEISAAILKQIQQELCLIQLSWPEIKYIDIEEKFLPSSYNNNSDKEKLLLWYAENFRKQYHTIYADRKPLLFARDNECGIHKFVSSSIRPSSLPYPELSTWQGCAKFVSDYLTYEPPRNPILMVSSWLDFCLPASVNVRINPSLFIDLRK</sequence>
<dbReference type="PANTHER" id="PTHR35249">
    <property type="entry name" value="DYNEIN REGULATORY COMPLEX SUBUNIT 7"/>
    <property type="match status" value="1"/>
</dbReference>
<dbReference type="PANTHER" id="PTHR35249:SF2">
    <property type="entry name" value="DYNEIN REGULATORY COMPLEX SUBUNIT 7"/>
    <property type="match status" value="1"/>
</dbReference>